<dbReference type="SUPFAM" id="SSF48179">
    <property type="entry name" value="6-phosphogluconate dehydrogenase C-terminal domain-like"/>
    <property type="match status" value="1"/>
</dbReference>
<reference evidence="7" key="1">
    <citation type="journal article" date="2023" name="Arch. Microbiol.">
        <title>Desulfoferula mesophilus gen. nov. sp. nov., a mesophilic sulfate-reducing bacterium isolated from a brackish lake sediment.</title>
        <authorList>
            <person name="Watanabe T."/>
            <person name="Yabe T."/>
            <person name="Tsuji J.M."/>
            <person name="Fukui M."/>
        </authorList>
    </citation>
    <scope>NUCLEOTIDE SEQUENCE [LARGE SCALE GENOMIC DNA]</scope>
    <source>
        <strain evidence="7">12FAK</strain>
    </source>
</reference>
<dbReference type="InterPro" id="IPR013328">
    <property type="entry name" value="6PGD_dom2"/>
</dbReference>
<evidence type="ECO:0000259" key="5">
    <source>
        <dbReference type="Pfam" id="PF02737"/>
    </source>
</evidence>
<name>A0AAU9F5E6_9BACT</name>
<dbReference type="PANTHER" id="PTHR48075">
    <property type="entry name" value="3-HYDROXYACYL-COA DEHYDROGENASE FAMILY PROTEIN"/>
    <property type="match status" value="1"/>
</dbReference>
<dbReference type="GO" id="GO:0008691">
    <property type="term" value="F:3-hydroxybutyryl-CoA dehydrogenase activity"/>
    <property type="evidence" value="ECO:0007669"/>
    <property type="project" value="TreeGrafter"/>
</dbReference>
<evidence type="ECO:0000256" key="3">
    <source>
        <dbReference type="PIRSR" id="PIRSR000105-1"/>
    </source>
</evidence>
<dbReference type="PIRSF" id="PIRSF000105">
    <property type="entry name" value="HCDH"/>
    <property type="match status" value="1"/>
</dbReference>
<proteinExistence type="inferred from homology"/>
<keyword evidence="2" id="KW-0560">Oxidoreductase</keyword>
<feature type="domain" description="3-hydroxyacyl-CoA dehydrogenase C-terminal" evidence="4">
    <location>
        <begin position="167"/>
        <end position="265"/>
    </location>
</feature>
<evidence type="ECO:0000256" key="1">
    <source>
        <dbReference type="ARBA" id="ARBA00009463"/>
    </source>
</evidence>
<dbReference type="Proteomes" id="UP001366166">
    <property type="component" value="Chromosome"/>
</dbReference>
<evidence type="ECO:0000313" key="6">
    <source>
        <dbReference type="EMBL" id="BEQ16887.1"/>
    </source>
</evidence>
<evidence type="ECO:0000313" key="7">
    <source>
        <dbReference type="Proteomes" id="UP001366166"/>
    </source>
</evidence>
<dbReference type="EMBL" id="AP028679">
    <property type="protein sequence ID" value="BEQ16887.1"/>
    <property type="molecule type" value="Genomic_DNA"/>
</dbReference>
<dbReference type="AlphaFoldDB" id="A0AAU9F5E6"/>
<dbReference type="PROSITE" id="PS00067">
    <property type="entry name" value="3HCDH"/>
    <property type="match status" value="1"/>
</dbReference>
<dbReference type="GO" id="GO:0070403">
    <property type="term" value="F:NAD+ binding"/>
    <property type="evidence" value="ECO:0007669"/>
    <property type="project" value="InterPro"/>
</dbReference>
<dbReference type="SUPFAM" id="SSF51735">
    <property type="entry name" value="NAD(P)-binding Rossmann-fold domains"/>
    <property type="match status" value="1"/>
</dbReference>
<dbReference type="InterPro" id="IPR006180">
    <property type="entry name" value="3-OHacyl-CoA_DH_CS"/>
</dbReference>
<dbReference type="InterPro" id="IPR008927">
    <property type="entry name" value="6-PGluconate_DH-like_C_sf"/>
</dbReference>
<organism evidence="6 7">
    <name type="scientific">Desulfoferula mesophila</name>
    <dbReference type="NCBI Taxonomy" id="3058419"/>
    <lineage>
        <taxon>Bacteria</taxon>
        <taxon>Pseudomonadati</taxon>
        <taxon>Thermodesulfobacteriota</taxon>
        <taxon>Desulfarculia</taxon>
        <taxon>Desulfarculales</taxon>
        <taxon>Desulfarculaceae</taxon>
        <taxon>Desulfoferula</taxon>
    </lineage>
</organism>
<evidence type="ECO:0000256" key="2">
    <source>
        <dbReference type="ARBA" id="ARBA00023002"/>
    </source>
</evidence>
<feature type="domain" description="3-hydroxyacyl-CoA dehydrogenase NAD binding" evidence="5">
    <location>
        <begin position="1"/>
        <end position="163"/>
    </location>
</feature>
<dbReference type="PANTHER" id="PTHR48075:SF5">
    <property type="entry name" value="3-HYDROXYBUTYRYL-COA DEHYDROGENASE"/>
    <property type="match status" value="1"/>
</dbReference>
<dbReference type="InterPro" id="IPR022694">
    <property type="entry name" value="3-OHacyl-CoA_DH"/>
</dbReference>
<dbReference type="InterPro" id="IPR006176">
    <property type="entry name" value="3-OHacyl-CoA_DH_NAD-bd"/>
</dbReference>
<dbReference type="InterPro" id="IPR006108">
    <property type="entry name" value="3HC_DH_C"/>
</dbReference>
<comment type="similarity">
    <text evidence="1">Belongs to the 3-hydroxyacyl-CoA dehydrogenase family.</text>
</comment>
<dbReference type="Pfam" id="PF00725">
    <property type="entry name" value="3HCDH"/>
    <property type="match status" value="1"/>
</dbReference>
<dbReference type="Pfam" id="PF02737">
    <property type="entry name" value="3HCDH_N"/>
    <property type="match status" value="1"/>
</dbReference>
<gene>
    <name evidence="6" type="ORF">FAK_39530</name>
</gene>
<dbReference type="GO" id="GO:0006635">
    <property type="term" value="P:fatty acid beta-oxidation"/>
    <property type="evidence" value="ECO:0007669"/>
    <property type="project" value="TreeGrafter"/>
</dbReference>
<sequence>MGVDIAAGFAAGGWRVHLVEPVKEVAATAAQRLAVSLGELKSSVETEALALYADMKDIDWDRIDLVVEAVSENLALKQKIFAELERRAKPDIPLASNSSGIPISRIAQGLQTRRRMLGLHYFMPAHLVPLVEVVSSQDTDPAVARRVSEIAADIGKRPVWVKRDIPGFLANRIQHALMRETFALVEQGIASPEDVDASVRYGFGFRYVAAGPLLQKDLSGLDIQCAAAEGVYPDLCNDAQPSPCLKDKVLAGEIGVKSKKGFYDWDEESIRAEKTRYKSALMAALEILQKEGIK</sequence>
<keyword evidence="7" id="KW-1185">Reference proteome</keyword>
<accession>A0AAU9F5E6</accession>
<dbReference type="Gene3D" id="1.10.1040.10">
    <property type="entry name" value="N-(1-d-carboxylethyl)-l-norvaline Dehydrogenase, domain 2"/>
    <property type="match status" value="1"/>
</dbReference>
<dbReference type="KEGG" id="dmp:FAK_39530"/>
<protein>
    <submittedName>
        <fullName evidence="6">3-hydroxybutyryl-CoA dehydrogenase</fullName>
    </submittedName>
</protein>
<feature type="site" description="Important for catalytic activity" evidence="3">
    <location>
        <position position="120"/>
    </location>
</feature>
<evidence type="ECO:0000259" key="4">
    <source>
        <dbReference type="Pfam" id="PF00725"/>
    </source>
</evidence>
<dbReference type="InterPro" id="IPR036291">
    <property type="entry name" value="NAD(P)-bd_dom_sf"/>
</dbReference>
<dbReference type="Gene3D" id="3.40.50.720">
    <property type="entry name" value="NAD(P)-binding Rossmann-like Domain"/>
    <property type="match status" value="1"/>
</dbReference>